<keyword evidence="2" id="KW-1185">Reference proteome</keyword>
<dbReference type="AlphaFoldDB" id="A0A7W9P9C0"/>
<protein>
    <submittedName>
        <fullName evidence="1">Uncharacterized protein</fullName>
    </submittedName>
</protein>
<organism evidence="1 2">
    <name type="scientific">Nocardia transvalensis</name>
    <dbReference type="NCBI Taxonomy" id="37333"/>
    <lineage>
        <taxon>Bacteria</taxon>
        <taxon>Bacillati</taxon>
        <taxon>Actinomycetota</taxon>
        <taxon>Actinomycetes</taxon>
        <taxon>Mycobacteriales</taxon>
        <taxon>Nocardiaceae</taxon>
        <taxon>Nocardia</taxon>
    </lineage>
</organism>
<evidence type="ECO:0000313" key="2">
    <source>
        <dbReference type="Proteomes" id="UP000540412"/>
    </source>
</evidence>
<dbReference type="RefSeq" id="WP_157185743.1">
    <property type="nucleotide sequence ID" value="NZ_JACHIT010000001.1"/>
</dbReference>
<comment type="caution">
    <text evidence="1">The sequence shown here is derived from an EMBL/GenBank/DDBJ whole genome shotgun (WGS) entry which is preliminary data.</text>
</comment>
<dbReference type="EMBL" id="JACHIT010000001">
    <property type="protein sequence ID" value="MBB5911889.1"/>
    <property type="molecule type" value="Genomic_DNA"/>
</dbReference>
<name>A0A7W9P9C0_9NOCA</name>
<evidence type="ECO:0000313" key="1">
    <source>
        <dbReference type="EMBL" id="MBB5911889.1"/>
    </source>
</evidence>
<accession>A0A7W9P9C0</accession>
<gene>
    <name evidence="1" type="ORF">BJY24_000756</name>
</gene>
<reference evidence="1 2" key="1">
    <citation type="submission" date="2020-08" db="EMBL/GenBank/DDBJ databases">
        <title>Sequencing the genomes of 1000 actinobacteria strains.</title>
        <authorList>
            <person name="Klenk H.-P."/>
        </authorList>
    </citation>
    <scope>NUCLEOTIDE SEQUENCE [LARGE SCALE GENOMIC DNA]</scope>
    <source>
        <strain evidence="1 2">DSM 43582</strain>
    </source>
</reference>
<proteinExistence type="predicted"/>
<sequence>MPEPTMLPDQAHPILMVHAPPSPGRQWTVAEAHRVMQVHKECPITLCPALRHAKSVLVQANKMVPADAPHIGT</sequence>
<dbReference type="Proteomes" id="UP000540412">
    <property type="component" value="Unassembled WGS sequence"/>
</dbReference>